<evidence type="ECO:0000256" key="5">
    <source>
        <dbReference type="ARBA" id="ARBA00022737"/>
    </source>
</evidence>
<keyword evidence="3" id="KW-0964">Secreted</keyword>
<evidence type="ECO:0000256" key="7">
    <source>
        <dbReference type="SAM" id="MobiDB-lite"/>
    </source>
</evidence>
<dbReference type="Proteomes" id="UP000001288">
    <property type="component" value="Chromosome"/>
</dbReference>
<evidence type="ECO:0000256" key="6">
    <source>
        <dbReference type="ARBA" id="ARBA00023088"/>
    </source>
</evidence>
<dbReference type="Gene3D" id="3.10.20.320">
    <property type="entry name" value="Putative peptidoglycan bound protein (lpxtg motif)"/>
    <property type="match status" value="2"/>
</dbReference>
<sequence length="343" mass="38347">MYVAKCMRTLEEWSVSKNVKKIVITLFALIMTIGLASGFIAPIKASADTNNFTVKVEYVDADGAEIAPSDILTDYHYVSTPKDIPGYKLREIPHNATGNITDTGIIVRYIYDKTIDVRYVDETGKDLLPVVEIINSEAAVLETISDYTFVKKDISIDGLHIIFRYKKNISTIPDFGKPNQVTVNYLDENKTPIAPSLYLSGLFNEAYNVPMKKIKGYTLLKYDSEILGVFTESPQTINIIYQKKAPEQAPSMEPLPDPTVPESPQVEKSKIETTEKRTTSKVKIAPKALKLTKVEQKKQETKDSLPKTGDSSVNLLITCLGIIAISCGVYLLVQQSQKRRRKE</sequence>
<dbReference type="KEGG" id="lmt:LMRG_02258"/>
<keyword evidence="8" id="KW-0812">Transmembrane</keyword>
<evidence type="ECO:0000256" key="2">
    <source>
        <dbReference type="ARBA" id="ARBA00022512"/>
    </source>
</evidence>
<keyword evidence="8" id="KW-1133">Transmembrane helix</keyword>
<comment type="subcellular location">
    <subcellularLocation>
        <location evidence="1">Secreted</location>
        <location evidence="1">Cell wall</location>
        <topology evidence="1">Peptidoglycan-anchor</topology>
    </subcellularLocation>
</comment>
<keyword evidence="2" id="KW-0134">Cell wall</keyword>
<gene>
    <name evidence="11" type="ordered locus">LMRG_02258</name>
</gene>
<dbReference type="Pfam" id="PF00746">
    <property type="entry name" value="Gram_pos_anchor"/>
    <property type="match status" value="1"/>
</dbReference>
<reference evidence="12" key="1">
    <citation type="submission" date="2010-04" db="EMBL/GenBank/DDBJ databases">
        <title>The genome sequence of Listeria monocytogenes strain 10403S.</title>
        <authorList>
            <consortium name="The Broad Institute Genome Sequencing Platform"/>
            <consortium name="The Broad Institute Genome Sequencing Center for Infectious Disease."/>
            <person name="Borowsky M."/>
            <person name="Borodovsky M."/>
            <person name="Young S.K."/>
            <person name="Zeng Q."/>
            <person name="Koehrsen M."/>
            <person name="Fitzgerald M."/>
            <person name="Wiedmann M."/>
            <person name="Swaminathan B."/>
            <person name="Lauer P."/>
            <person name="Portnoy D."/>
            <person name="Cossart P."/>
            <person name="Buchrieser C."/>
            <person name="Higgins D."/>
            <person name="Abouelleil A."/>
            <person name="Alvarado L."/>
            <person name="Arachchi H.M."/>
            <person name="Berlin A."/>
            <person name="Borenstein D."/>
            <person name="Brown A."/>
            <person name="Chapman S.B."/>
            <person name="Chen Z."/>
            <person name="Dunbar C.D."/>
            <person name="Engels R."/>
            <person name="Freedman E."/>
            <person name="Gearin G."/>
            <person name="Gellesch M."/>
            <person name="Goldberg J."/>
            <person name="Griggs A."/>
            <person name="Gujja S."/>
            <person name="Heilman E."/>
            <person name="Heiman D."/>
            <person name="Howarth C."/>
            <person name="Jen D."/>
            <person name="Larson L."/>
            <person name="Lui A."/>
            <person name="MacDonald J."/>
            <person name="Mehta T."/>
            <person name="Montmayeur A."/>
            <person name="Neiman D."/>
            <person name="Park D."/>
            <person name="Pearson M."/>
            <person name="Priest M."/>
            <person name="Richards J."/>
            <person name="Roberts A."/>
            <person name="Saif S."/>
            <person name="Shea T."/>
            <person name="Shenoy N."/>
            <person name="Sisk P."/>
            <person name="Stolte C."/>
            <person name="Sykes S."/>
            <person name="Walk T."/>
            <person name="White J."/>
            <person name="Yandava C."/>
            <person name="Haas B."/>
            <person name="Nusbaum C."/>
            <person name="Birren B."/>
        </authorList>
    </citation>
    <scope>NUCLEOTIDE SEQUENCE [LARGE SCALE GENOMIC DNA]</scope>
    <source>
        <strain evidence="12">10403S</strain>
    </source>
</reference>
<feature type="transmembrane region" description="Helical" evidence="8">
    <location>
        <begin position="313"/>
        <end position="333"/>
    </location>
</feature>
<keyword evidence="5" id="KW-0677">Repeat</keyword>
<name>A0A0H3GIS0_LISM4</name>
<dbReference type="HOGENOM" id="CLU_831060_0_0_9"/>
<feature type="transmembrane region" description="Helical" evidence="8">
    <location>
        <begin position="21"/>
        <end position="41"/>
    </location>
</feature>
<evidence type="ECO:0000313" key="12">
    <source>
        <dbReference type="Proteomes" id="UP000001288"/>
    </source>
</evidence>
<organism evidence="11 12">
    <name type="scientific">Listeria monocytogenes serotype 1/2a (strain 10403S)</name>
    <dbReference type="NCBI Taxonomy" id="393133"/>
    <lineage>
        <taxon>Bacteria</taxon>
        <taxon>Bacillati</taxon>
        <taxon>Bacillota</taxon>
        <taxon>Bacilli</taxon>
        <taxon>Bacillales</taxon>
        <taxon>Listeriaceae</taxon>
        <taxon>Listeria</taxon>
    </lineage>
</organism>
<feature type="domain" description="Gram-positive cocci surface proteins LPxTG" evidence="9">
    <location>
        <begin position="298"/>
        <end position="343"/>
    </location>
</feature>
<proteinExistence type="predicted"/>
<keyword evidence="6" id="KW-0572">Peptidoglycan-anchor</keyword>
<evidence type="ECO:0000259" key="9">
    <source>
        <dbReference type="Pfam" id="PF00746"/>
    </source>
</evidence>
<evidence type="ECO:0000256" key="4">
    <source>
        <dbReference type="ARBA" id="ARBA00022729"/>
    </source>
</evidence>
<feature type="domain" description="MucBP" evidence="10">
    <location>
        <begin position="180"/>
        <end position="242"/>
    </location>
</feature>
<evidence type="ECO:0000259" key="10">
    <source>
        <dbReference type="Pfam" id="PF06458"/>
    </source>
</evidence>
<feature type="region of interest" description="Disordered" evidence="7">
    <location>
        <begin position="248"/>
        <end position="277"/>
    </location>
</feature>
<dbReference type="InterPro" id="IPR019931">
    <property type="entry name" value="LPXTG_anchor"/>
</dbReference>
<evidence type="ECO:0000256" key="3">
    <source>
        <dbReference type="ARBA" id="ARBA00022525"/>
    </source>
</evidence>
<protein>
    <submittedName>
        <fullName evidence="11">Peptidoglycan bound protein</fullName>
    </submittedName>
</protein>
<accession>A0A0H3GIS0</accession>
<evidence type="ECO:0000313" key="11">
    <source>
        <dbReference type="EMBL" id="AEO05833.1"/>
    </source>
</evidence>
<feature type="domain" description="MucBP" evidence="10">
    <location>
        <begin position="53"/>
        <end position="111"/>
    </location>
</feature>
<keyword evidence="8" id="KW-0472">Membrane</keyword>
<dbReference type="AlphaFoldDB" id="A0A0H3GIS0"/>
<feature type="compositionally biased region" description="Basic and acidic residues" evidence="7">
    <location>
        <begin position="265"/>
        <end position="277"/>
    </location>
</feature>
<feature type="domain" description="MucBP" evidence="10">
    <location>
        <begin position="114"/>
        <end position="153"/>
    </location>
</feature>
<evidence type="ECO:0000256" key="8">
    <source>
        <dbReference type="SAM" id="Phobius"/>
    </source>
</evidence>
<dbReference type="EMBL" id="CP002002">
    <property type="protein sequence ID" value="AEO05833.1"/>
    <property type="molecule type" value="Genomic_DNA"/>
</dbReference>
<evidence type="ECO:0000256" key="1">
    <source>
        <dbReference type="ARBA" id="ARBA00004168"/>
    </source>
</evidence>
<dbReference type="InterPro" id="IPR009459">
    <property type="entry name" value="MucBP_dom"/>
</dbReference>
<keyword evidence="4" id="KW-0732">Signal</keyword>
<dbReference type="Pfam" id="PF06458">
    <property type="entry name" value="MucBP"/>
    <property type="match status" value="3"/>
</dbReference>